<dbReference type="Gene3D" id="1.10.630.10">
    <property type="entry name" value="Cytochrome P450"/>
    <property type="match status" value="1"/>
</dbReference>
<keyword evidence="12" id="KW-0472">Membrane</keyword>
<evidence type="ECO:0000256" key="7">
    <source>
        <dbReference type="ARBA" id="ARBA00022968"/>
    </source>
</evidence>
<evidence type="ECO:0000313" key="15">
    <source>
        <dbReference type="Proteomes" id="UP001318860"/>
    </source>
</evidence>
<evidence type="ECO:0000256" key="12">
    <source>
        <dbReference type="ARBA" id="ARBA00023136"/>
    </source>
</evidence>
<dbReference type="PROSITE" id="PS00086">
    <property type="entry name" value="CYTOCHROME_P450"/>
    <property type="match status" value="1"/>
</dbReference>
<comment type="similarity">
    <text evidence="3 13">Belongs to the cytochrome P450 family.</text>
</comment>
<name>A0ABR0XAV1_REHGL</name>
<evidence type="ECO:0000256" key="8">
    <source>
        <dbReference type="ARBA" id="ARBA00022989"/>
    </source>
</evidence>
<dbReference type="InterPro" id="IPR052306">
    <property type="entry name" value="CYP450_71D"/>
</dbReference>
<dbReference type="PANTHER" id="PTHR47953:SF19">
    <property type="entry name" value="OS06G0641600 PROTEIN"/>
    <property type="match status" value="1"/>
</dbReference>
<comment type="subcellular location">
    <subcellularLocation>
        <location evidence="2">Membrane</location>
        <topology evidence="2">Single-pass type II membrane protein</topology>
    </subcellularLocation>
</comment>
<dbReference type="PANTHER" id="PTHR47953">
    <property type="entry name" value="OS08G0105600 PROTEIN"/>
    <property type="match status" value="1"/>
</dbReference>
<keyword evidence="5" id="KW-0812">Transmembrane</keyword>
<keyword evidence="11 13" id="KW-0503">Monooxygenase</keyword>
<evidence type="ECO:0000256" key="4">
    <source>
        <dbReference type="ARBA" id="ARBA00022617"/>
    </source>
</evidence>
<gene>
    <name evidence="14" type="ORF">DH2020_010531</name>
</gene>
<evidence type="ECO:0000256" key="10">
    <source>
        <dbReference type="ARBA" id="ARBA00023004"/>
    </source>
</evidence>
<keyword evidence="8" id="KW-1133">Transmembrane helix</keyword>
<protein>
    <recommendedName>
        <fullName evidence="16">Cytochrome P450</fullName>
    </recommendedName>
</protein>
<dbReference type="PRINTS" id="PR00463">
    <property type="entry name" value="EP450I"/>
</dbReference>
<proteinExistence type="inferred from homology"/>
<comment type="caution">
    <text evidence="14">The sequence shown here is derived from an EMBL/GenBank/DDBJ whole genome shotgun (WGS) entry which is preliminary data.</text>
</comment>
<keyword evidence="6 13" id="KW-0479">Metal-binding</keyword>
<keyword evidence="15" id="KW-1185">Reference proteome</keyword>
<dbReference type="Pfam" id="PF00067">
    <property type="entry name" value="p450"/>
    <property type="match status" value="2"/>
</dbReference>
<dbReference type="InterPro" id="IPR002401">
    <property type="entry name" value="Cyt_P450_E_grp-I"/>
</dbReference>
<dbReference type="InterPro" id="IPR017972">
    <property type="entry name" value="Cyt_P450_CS"/>
</dbReference>
<dbReference type="InterPro" id="IPR001128">
    <property type="entry name" value="Cyt_P450"/>
</dbReference>
<dbReference type="CDD" id="cd11072">
    <property type="entry name" value="CYP71-like"/>
    <property type="match status" value="1"/>
</dbReference>
<keyword evidence="9 13" id="KW-0560">Oxidoreductase</keyword>
<evidence type="ECO:0000313" key="14">
    <source>
        <dbReference type="EMBL" id="KAK6156283.1"/>
    </source>
</evidence>
<evidence type="ECO:0008006" key="16">
    <source>
        <dbReference type="Google" id="ProtNLM"/>
    </source>
</evidence>
<dbReference type="SUPFAM" id="SSF48264">
    <property type="entry name" value="Cytochrome P450"/>
    <property type="match status" value="1"/>
</dbReference>
<dbReference type="EMBL" id="JABTTQ020000005">
    <property type="protein sequence ID" value="KAK6156283.1"/>
    <property type="molecule type" value="Genomic_DNA"/>
</dbReference>
<evidence type="ECO:0000256" key="9">
    <source>
        <dbReference type="ARBA" id="ARBA00023002"/>
    </source>
</evidence>
<keyword evidence="7" id="KW-0735">Signal-anchor</keyword>
<evidence type="ECO:0000256" key="3">
    <source>
        <dbReference type="ARBA" id="ARBA00010617"/>
    </source>
</evidence>
<comment type="cofactor">
    <cofactor evidence="1">
        <name>heme</name>
        <dbReference type="ChEBI" id="CHEBI:30413"/>
    </cofactor>
</comment>
<reference evidence="14 15" key="1">
    <citation type="journal article" date="2021" name="Comput. Struct. Biotechnol. J.">
        <title>De novo genome assembly of the potent medicinal plant Rehmannia glutinosa using nanopore technology.</title>
        <authorList>
            <person name="Ma L."/>
            <person name="Dong C."/>
            <person name="Song C."/>
            <person name="Wang X."/>
            <person name="Zheng X."/>
            <person name="Niu Y."/>
            <person name="Chen S."/>
            <person name="Feng W."/>
        </authorList>
    </citation>
    <scope>NUCLEOTIDE SEQUENCE [LARGE SCALE GENOMIC DNA]</scope>
    <source>
        <strain evidence="14">DH-2019</strain>
    </source>
</reference>
<evidence type="ECO:0000256" key="13">
    <source>
        <dbReference type="RuleBase" id="RU000461"/>
    </source>
</evidence>
<dbReference type="InterPro" id="IPR036396">
    <property type="entry name" value="Cyt_P450_sf"/>
</dbReference>
<dbReference type="PRINTS" id="PR00385">
    <property type="entry name" value="P450"/>
</dbReference>
<dbReference type="Proteomes" id="UP001318860">
    <property type="component" value="Unassembled WGS sequence"/>
</dbReference>
<evidence type="ECO:0000256" key="6">
    <source>
        <dbReference type="ARBA" id="ARBA00022723"/>
    </source>
</evidence>
<evidence type="ECO:0000256" key="1">
    <source>
        <dbReference type="ARBA" id="ARBA00001971"/>
    </source>
</evidence>
<keyword evidence="10 13" id="KW-0408">Iron</keyword>
<keyword evidence="4 13" id="KW-0349">Heme</keyword>
<organism evidence="14 15">
    <name type="scientific">Rehmannia glutinosa</name>
    <name type="common">Chinese foxglove</name>
    <dbReference type="NCBI Taxonomy" id="99300"/>
    <lineage>
        <taxon>Eukaryota</taxon>
        <taxon>Viridiplantae</taxon>
        <taxon>Streptophyta</taxon>
        <taxon>Embryophyta</taxon>
        <taxon>Tracheophyta</taxon>
        <taxon>Spermatophyta</taxon>
        <taxon>Magnoliopsida</taxon>
        <taxon>eudicotyledons</taxon>
        <taxon>Gunneridae</taxon>
        <taxon>Pentapetalae</taxon>
        <taxon>asterids</taxon>
        <taxon>lamiids</taxon>
        <taxon>Lamiales</taxon>
        <taxon>Orobanchaceae</taxon>
        <taxon>Rehmannieae</taxon>
        <taxon>Rehmannia</taxon>
    </lineage>
</organism>
<sequence length="473" mass="54250">MLKKLGTKNPKLNLPPGPRKLPFIGNLHLFAGQSGFSIPFCVSRDPPHIILRNLAKKYGPIMHLRLGEVDNIIVTSPEITKQFLKTHDIVFANRPSLLATEIDGYGNTDIAFSPYGEYWRQMRKIAPLREGSQINLTEKLSTTNNDIMARAAFGKKSDEKATFIDFAKEFLKFTTVFHIVDVYPSIKFFHPVVNMTKRRIEKLHQELDRIIGNIIQERKRAYVARTNEGDKKHDQDLLDVLLKVQGSGSFQLPFTTHNVKSVLLDMFSAGTETSAIVVEWAMVEMLKNPTILNKAQDEVRQVFDGKRRVDESYFDELKYLKLVIKETLRLHPPTPIVLRESREPCTINGYEIPSRTRVLVNIWAIGRDPEYWDDAESFKPERFDLEKYSVDFRGNRFEYIPFGAGKRICPGMSFGLANVELPLAMFLYHFDWILADGMKPEDLEMTEISDGAAIRRNQDLCVIPVVRRPLFAT</sequence>
<evidence type="ECO:0000256" key="2">
    <source>
        <dbReference type="ARBA" id="ARBA00004606"/>
    </source>
</evidence>
<evidence type="ECO:0000256" key="5">
    <source>
        <dbReference type="ARBA" id="ARBA00022692"/>
    </source>
</evidence>
<evidence type="ECO:0000256" key="11">
    <source>
        <dbReference type="ARBA" id="ARBA00023033"/>
    </source>
</evidence>
<accession>A0ABR0XAV1</accession>